<dbReference type="Proteomes" id="UP001520140">
    <property type="component" value="Unassembled WGS sequence"/>
</dbReference>
<organism evidence="1 2">
    <name type="scientific">Rhodococcoides kroppenstedtii</name>
    <dbReference type="NCBI Taxonomy" id="293050"/>
    <lineage>
        <taxon>Bacteria</taxon>
        <taxon>Bacillati</taxon>
        <taxon>Actinomycetota</taxon>
        <taxon>Actinomycetes</taxon>
        <taxon>Mycobacteriales</taxon>
        <taxon>Nocardiaceae</taxon>
        <taxon>Rhodococcoides</taxon>
    </lineage>
</organism>
<gene>
    <name evidence="1" type="ORF">HQ605_10575</name>
</gene>
<accession>A0ABS7NTE4</accession>
<evidence type="ECO:0000313" key="1">
    <source>
        <dbReference type="EMBL" id="MBY6321270.1"/>
    </source>
</evidence>
<sequence length="244" mass="27218">MSNSAFKLHDLIMDWTVPPNTPPEQIRFNGDPTSLEFWRSQSRAVELLKDVERAVDGLHADGQDVEMFRDIMPELYQVVFSYSVPWQQINANERPVVDRMLMRLLKSLGLTLQMVNNSLFITGDDITDLLTYLDDAVTLVRESQDIDDAVRRYLLGLIEEARRVANEFQTFGDVELRSVTFELGAALLGAADDQVPEERRAGWLDQAKKLIKKAAVSAGTKALDRGSDALLDGATDAINSAFGG</sequence>
<keyword evidence="2" id="KW-1185">Reference proteome</keyword>
<name>A0ABS7NTE4_9NOCA</name>
<proteinExistence type="predicted"/>
<comment type="caution">
    <text evidence="1">The sequence shown here is derived from an EMBL/GenBank/DDBJ whole genome shotgun (WGS) entry which is preliminary data.</text>
</comment>
<reference evidence="1 2" key="1">
    <citation type="submission" date="2020-06" db="EMBL/GenBank/DDBJ databases">
        <title>Taxonomy, biology and ecology of Rhodococcus bacteria occurring in California pistachio and other woody hosts as revealed by genome sequence analyses.</title>
        <authorList>
            <person name="Gai Y."/>
            <person name="Riely B."/>
        </authorList>
    </citation>
    <scope>NUCLEOTIDE SEQUENCE [LARGE SCALE GENOMIC DNA]</scope>
    <source>
        <strain evidence="1 2">BP-284</strain>
    </source>
</reference>
<dbReference type="RefSeq" id="WP_068103806.1">
    <property type="nucleotide sequence ID" value="NZ_JABUKE010000008.1"/>
</dbReference>
<protein>
    <submittedName>
        <fullName evidence="1">Uncharacterized protein</fullName>
    </submittedName>
</protein>
<dbReference type="EMBL" id="JABUKG010000009">
    <property type="protein sequence ID" value="MBY6321270.1"/>
    <property type="molecule type" value="Genomic_DNA"/>
</dbReference>
<evidence type="ECO:0000313" key="2">
    <source>
        <dbReference type="Proteomes" id="UP001520140"/>
    </source>
</evidence>